<dbReference type="GO" id="GO:0034417">
    <property type="term" value="F:bisphosphoglycerate 3-phosphatase activity"/>
    <property type="evidence" value="ECO:0007669"/>
    <property type="project" value="UniProtKB-EC"/>
</dbReference>
<evidence type="ECO:0000313" key="18">
    <source>
        <dbReference type="Proteomes" id="UP000001497"/>
    </source>
</evidence>
<evidence type="ECO:0000256" key="4">
    <source>
        <dbReference type="ARBA" id="ARBA00013040"/>
    </source>
</evidence>
<dbReference type="STRING" id="59374.FSU_1933"/>
<gene>
    <name evidence="15" type="ordered locus">Fisuc_1460</name>
    <name evidence="16" type="ordered locus">FSU_1933</name>
</gene>
<comment type="similarity">
    <text evidence="2">Belongs to the histidine acid phosphatase family. MINPP1 subfamily.</text>
</comment>
<keyword evidence="8" id="KW-0472">Membrane</keyword>
<comment type="subcellular location">
    <subcellularLocation>
        <location evidence="1">Membrane</location>
    </subcellularLocation>
</comment>
<evidence type="ECO:0000256" key="13">
    <source>
        <dbReference type="ARBA" id="ARBA00043832"/>
    </source>
</evidence>
<evidence type="ECO:0000256" key="1">
    <source>
        <dbReference type="ARBA" id="ARBA00004370"/>
    </source>
</evidence>
<evidence type="ECO:0000313" key="17">
    <source>
        <dbReference type="Proteomes" id="UP000000517"/>
    </source>
</evidence>
<feature type="signal peptide" evidence="14">
    <location>
        <begin position="1"/>
        <end position="25"/>
    </location>
</feature>
<comment type="catalytic activity">
    <reaction evidence="13">
        <text>(2R)-2,3-bisphosphoglycerate + H2O = (2R)-2-phosphoglycerate + phosphate</text>
        <dbReference type="Rhea" id="RHEA:27381"/>
        <dbReference type="ChEBI" id="CHEBI:15377"/>
        <dbReference type="ChEBI" id="CHEBI:43474"/>
        <dbReference type="ChEBI" id="CHEBI:58248"/>
        <dbReference type="ChEBI" id="CHEBI:58289"/>
        <dbReference type="EC" id="3.1.3.80"/>
    </reaction>
    <physiologicalReaction direction="left-to-right" evidence="13">
        <dbReference type="Rhea" id="RHEA:27382"/>
    </physiologicalReaction>
</comment>
<evidence type="ECO:0000256" key="9">
    <source>
        <dbReference type="ARBA" id="ARBA00031642"/>
    </source>
</evidence>
<evidence type="ECO:0000256" key="10">
    <source>
        <dbReference type="ARBA" id="ARBA00043668"/>
    </source>
</evidence>
<organism evidence="16 17">
    <name type="scientific">Fibrobacter succinogenes (strain ATCC 19169 / S85)</name>
    <dbReference type="NCBI Taxonomy" id="59374"/>
    <lineage>
        <taxon>Bacteria</taxon>
        <taxon>Pseudomonadati</taxon>
        <taxon>Fibrobacterota</taxon>
        <taxon>Fibrobacteria</taxon>
        <taxon>Fibrobacterales</taxon>
        <taxon>Fibrobacteraceae</taxon>
        <taxon>Fibrobacter</taxon>
    </lineage>
</organism>
<keyword evidence="7" id="KW-0378">Hydrolase</keyword>
<dbReference type="InterPro" id="IPR000560">
    <property type="entry name" value="His_Pase_clade-2"/>
</dbReference>
<accession>C9RR71</accession>
<comment type="catalytic activity">
    <reaction evidence="10">
        <text>1D-myo-inositol 1,2,5,6-tetrakisphosphate + H2O = 1D-myo-inositol 1,2,6-trisphosphate + phosphate</text>
        <dbReference type="Rhea" id="RHEA:77119"/>
        <dbReference type="ChEBI" id="CHEBI:15377"/>
        <dbReference type="ChEBI" id="CHEBI:43474"/>
        <dbReference type="ChEBI" id="CHEBI:195535"/>
        <dbReference type="ChEBI" id="CHEBI:195537"/>
        <dbReference type="EC" id="3.1.3.62"/>
    </reaction>
    <physiologicalReaction direction="left-to-right" evidence="10">
        <dbReference type="Rhea" id="RHEA:77120"/>
    </physiologicalReaction>
</comment>
<proteinExistence type="inferred from homology"/>
<evidence type="ECO:0000256" key="5">
    <source>
        <dbReference type="ARBA" id="ARBA00018097"/>
    </source>
</evidence>
<sequence length="465" mass="52636">MKKLDFAKGIFVLATGFFLTATVNAQVSDEELAKHPEFTSSGYLVYPEPVNIKYTKAPAGYKPFYISHYGRHGSRYHHSAEEYTYLFETLAKADSAQKLTELGKQALVYTKVLVDKAAPRKGDLTQVGVKQHEGIANRMSKNFGDVFKDWNIGGKKITPYVRSYASTSGRCIVSMAAFIGELRSLNPKIHSELISGKSYMKFISAFDWGKLDYSKVKTYTDESDKLWKNVNPQQFLEKLFNDYKYVMNNVDTNGFYNHFFEIATSLQGMDKPLLDEIAQAAKVPADTFVNLFTTEEKIARWKAQNAWWYSLEGTSPLINRPDGLNFAKPTLQNILEEADEAIAVDTTINARAVQTPIAATLRFGHDATLLPLSALMQLPIANAKVSDLSKLHEQWNDFRIIPMAANLQMVFYKAKNKPILVKILYNEIEQTLPIECKAADKVQCPAAPYYRWDDVRNFYSALLKN</sequence>
<feature type="chain" id="PRO_5003001496" description="Multiple inositol polyphosphate phosphatase 1" evidence="14">
    <location>
        <begin position="26"/>
        <end position="465"/>
    </location>
</feature>
<dbReference type="Proteomes" id="UP000001497">
    <property type="component" value="Chromosome"/>
</dbReference>
<evidence type="ECO:0000313" key="16">
    <source>
        <dbReference type="EMBL" id="ADL26529.1"/>
    </source>
</evidence>
<dbReference type="EC" id="3.1.3.62" evidence="4"/>
<evidence type="ECO:0000256" key="7">
    <source>
        <dbReference type="ARBA" id="ARBA00022801"/>
    </source>
</evidence>
<dbReference type="PANTHER" id="PTHR20963:SF8">
    <property type="entry name" value="MULTIPLE INOSITOL POLYPHOSPHATE PHOSPHATASE 1"/>
    <property type="match status" value="1"/>
</dbReference>
<dbReference type="GO" id="GO:0016020">
    <property type="term" value="C:membrane"/>
    <property type="evidence" value="ECO:0007669"/>
    <property type="project" value="UniProtKB-SubCell"/>
</dbReference>
<evidence type="ECO:0000256" key="8">
    <source>
        <dbReference type="ARBA" id="ARBA00023136"/>
    </source>
</evidence>
<comment type="catalytic activity">
    <reaction evidence="12">
        <text>1D-myo-inositol hexakisphosphate + H2O = 1D-myo-inositol 1,2,4,5,6-pentakisphosphate + phosphate</text>
        <dbReference type="Rhea" id="RHEA:16989"/>
        <dbReference type="ChEBI" id="CHEBI:15377"/>
        <dbReference type="ChEBI" id="CHEBI:43474"/>
        <dbReference type="ChEBI" id="CHEBI:57798"/>
        <dbReference type="ChEBI" id="CHEBI:58130"/>
        <dbReference type="EC" id="3.1.3.62"/>
    </reaction>
    <physiologicalReaction direction="left-to-right" evidence="12">
        <dbReference type="Rhea" id="RHEA:16990"/>
    </physiologicalReaction>
</comment>
<dbReference type="RefSeq" id="WP_014546149.1">
    <property type="nucleotide sequence ID" value="NC_013410.1"/>
</dbReference>
<dbReference type="PANTHER" id="PTHR20963">
    <property type="entry name" value="MULTIPLE INOSITOL POLYPHOSPHATE PHOSPHATASE-RELATED"/>
    <property type="match status" value="1"/>
</dbReference>
<evidence type="ECO:0000256" key="2">
    <source>
        <dbReference type="ARBA" id="ARBA00008422"/>
    </source>
</evidence>
<dbReference type="KEGG" id="fsu:Fisuc_1460"/>
<dbReference type="SUPFAM" id="SSF53254">
    <property type="entry name" value="Phosphoglycerate mutase-like"/>
    <property type="match status" value="1"/>
</dbReference>
<evidence type="ECO:0000256" key="6">
    <source>
        <dbReference type="ARBA" id="ARBA00022729"/>
    </source>
</evidence>
<reference evidence="17" key="2">
    <citation type="submission" date="2010-08" db="EMBL/GenBank/DDBJ databases">
        <title>Complete sequence of Fibrobacter succinogenes subsp. succinogenes S85.</title>
        <authorList>
            <person name="Durkin A.S."/>
            <person name="Nelson K.E."/>
            <person name="Morrison M."/>
            <person name="Forsberg C.W."/>
            <person name="Wilson D.B."/>
            <person name="Russell J.B."/>
            <person name="Cann I.K.O."/>
            <person name="Mackie R.I."/>
            <person name="White B.A."/>
        </authorList>
    </citation>
    <scope>NUCLEOTIDE SEQUENCE [LARGE SCALE GENOMIC DNA]</scope>
    <source>
        <strain evidence="17">ATCC 19169 / S85</strain>
    </source>
</reference>
<evidence type="ECO:0000256" key="3">
    <source>
        <dbReference type="ARBA" id="ARBA00012976"/>
    </source>
</evidence>
<dbReference type="Pfam" id="PF00328">
    <property type="entry name" value="His_Phos_2"/>
    <property type="match status" value="1"/>
</dbReference>
<dbReference type="AlphaFoldDB" id="C9RR71"/>
<dbReference type="EC" id="3.1.3.80" evidence="3"/>
<dbReference type="HOGENOM" id="CLU_029165_4_0_0"/>
<reference evidence="16" key="3">
    <citation type="submission" date="2010-08" db="EMBL/GenBank/DDBJ databases">
        <authorList>
            <person name="Durkin A.S."/>
            <person name="Nelson K.E."/>
            <person name="Morrison M."/>
            <person name="Forsberg C.W."/>
            <person name="Wilson D.B."/>
            <person name="Russell J.B."/>
            <person name="Cann I.K.O."/>
            <person name="Mackie R.I."/>
            <person name="White B.A."/>
        </authorList>
    </citation>
    <scope>NUCLEOTIDE SEQUENCE</scope>
    <source>
        <strain evidence="16">S85</strain>
    </source>
</reference>
<dbReference type="EMBL" id="CP002158">
    <property type="protein sequence ID" value="ADL26529.1"/>
    <property type="molecule type" value="Genomic_DNA"/>
</dbReference>
<dbReference type="InterPro" id="IPR029033">
    <property type="entry name" value="His_PPase_superfam"/>
</dbReference>
<keyword evidence="6 14" id="KW-0732">Signal</keyword>
<dbReference type="PATRIC" id="fig|59374.8.peg.1862"/>
<comment type="catalytic activity">
    <reaction evidence="11">
        <text>1D-myo-inositol 1,2,4,5,6-pentakisphosphate + H2O = 1D-myo-inositol 1,2,5,6-tetrakisphosphate + phosphate</text>
        <dbReference type="Rhea" id="RHEA:77115"/>
        <dbReference type="ChEBI" id="CHEBI:15377"/>
        <dbReference type="ChEBI" id="CHEBI:43474"/>
        <dbReference type="ChEBI" id="CHEBI:57798"/>
        <dbReference type="ChEBI" id="CHEBI:195535"/>
        <dbReference type="EC" id="3.1.3.62"/>
    </reaction>
    <physiologicalReaction direction="left-to-right" evidence="11">
        <dbReference type="Rhea" id="RHEA:77116"/>
    </physiologicalReaction>
</comment>
<keyword evidence="18" id="KW-1185">Reference proteome</keyword>
<evidence type="ECO:0000313" key="15">
    <source>
        <dbReference type="EMBL" id="ACX75057.1"/>
    </source>
</evidence>
<dbReference type="Gene3D" id="3.40.50.1240">
    <property type="entry name" value="Phosphoglycerate mutase-like"/>
    <property type="match status" value="1"/>
</dbReference>
<dbReference type="eggNOG" id="COG3537">
    <property type="taxonomic scope" value="Bacteria"/>
</dbReference>
<dbReference type="KEGG" id="fsc:FSU_1933"/>
<dbReference type="EMBL" id="CP001792">
    <property type="protein sequence ID" value="ACX75057.1"/>
    <property type="molecule type" value="Genomic_DNA"/>
</dbReference>
<dbReference type="OrthoDB" id="9770871at2"/>
<evidence type="ECO:0000256" key="12">
    <source>
        <dbReference type="ARBA" id="ARBA00043691"/>
    </source>
</evidence>
<evidence type="ECO:0000256" key="11">
    <source>
        <dbReference type="ARBA" id="ARBA00043671"/>
    </source>
</evidence>
<name>C9RR71_FIBSS</name>
<reference evidence="15 18" key="1">
    <citation type="submission" date="2009-10" db="EMBL/GenBank/DDBJ databases">
        <title>Complete sequence of Fibrobacter succinogenes subsp. succinogenes S85.</title>
        <authorList>
            <consortium name="US DOE Joint Genome Institute"/>
            <person name="Lucas S."/>
            <person name="Copeland A."/>
            <person name="Lapidus A."/>
            <person name="Glavina del Rio T."/>
            <person name="Tice H."/>
            <person name="Bruce D."/>
            <person name="Goodwin L."/>
            <person name="Pitluck S."/>
            <person name="Chertkov O."/>
            <person name="Detter J.C."/>
            <person name="Han C."/>
            <person name="Tapia R."/>
            <person name="Larimer F."/>
            <person name="Land M."/>
            <person name="Hauser L."/>
            <person name="Kyrpides N."/>
            <person name="Mikhailova N."/>
            <person name="Weimer P.J."/>
            <person name="Stevenson D.M."/>
            <person name="Boyum J."/>
            <person name="Brumm P.I."/>
            <person name="Mead D."/>
        </authorList>
    </citation>
    <scope>NUCLEOTIDE SEQUENCE [LARGE SCALE GENOMIC DNA]</scope>
    <source>
        <strain evidence="18">ATCC 19169 / S85</strain>
        <strain evidence="15">S85</strain>
    </source>
</reference>
<evidence type="ECO:0000256" key="14">
    <source>
        <dbReference type="SAM" id="SignalP"/>
    </source>
</evidence>
<protein>
    <recommendedName>
        <fullName evidence="5">Multiple inositol polyphosphate phosphatase 1</fullName>
        <ecNumber evidence="4">3.1.3.62</ecNumber>
        <ecNumber evidence="3">3.1.3.80</ecNumber>
    </recommendedName>
    <alternativeName>
        <fullName evidence="9">2,3-bisphosphoglycerate 3-phosphatase</fullName>
    </alternativeName>
</protein>
<dbReference type="Proteomes" id="UP000000517">
    <property type="component" value="Chromosome"/>
</dbReference>